<protein>
    <submittedName>
        <fullName evidence="1">Uncharacterized protein</fullName>
    </submittedName>
</protein>
<organism evidence="1">
    <name type="scientific">Porphyromonas phage phage006a_EM3</name>
    <dbReference type="NCBI Taxonomy" id="3154098"/>
    <lineage>
        <taxon>Viruses</taxon>
        <taxon>Duplodnaviria</taxon>
        <taxon>Heunggongvirae</taxon>
        <taxon>Uroviricota</taxon>
        <taxon>Caudoviricetes</taxon>
        <taxon>Alisviridae</taxon>
        <taxon>Honmavirus</taxon>
        <taxon>Honmavirus pging00B</taxon>
    </lineage>
</organism>
<dbReference type="EMBL" id="BK068089">
    <property type="protein sequence ID" value="DBA54917.1"/>
    <property type="molecule type" value="Genomic_DNA"/>
</dbReference>
<reference evidence="1" key="1">
    <citation type="journal article" date="2023" name="Microbiome">
        <title>Phages are unrecognized players in the ecology of the oral pathogen Porphyromonas gingivalis.</title>
        <authorList>
            <person name="Matrishin C.B."/>
            <person name="Haase E.M."/>
            <person name="Dewhirst F.E."/>
            <person name="Mark Welch J.L."/>
            <person name="Miranda-Sanchez F."/>
            <person name="Chen T."/>
            <person name="MacFarland D.C."/>
            <person name="Kauffman K.M."/>
        </authorList>
    </citation>
    <scope>NUCLEOTIDE SEQUENCE</scope>
</reference>
<name>A0AAT9J808_9CAUD</name>
<sequence length="133" mass="14457">MAKSARGKNRQGAGIMRVMERLLMRLKRLLSFGGSKRRQRSGGGVLEVRMLTPLCIASSPVRIALNDRIELWRCLGIPTKEIRVLTGIPDGCVAVEVLILAEGKEESRGIRLMQPKPSATAAPVELTIGGLVL</sequence>
<reference evidence="1" key="2">
    <citation type="submission" date="2024-05" db="EMBL/GenBank/DDBJ databases">
        <authorList>
            <person name="Matrishin C.B."/>
            <person name="Kauffman K.M."/>
        </authorList>
    </citation>
    <scope>NUCLEOTIDE SEQUENCE</scope>
</reference>
<proteinExistence type="predicted"/>
<evidence type="ECO:0000313" key="1">
    <source>
        <dbReference type="EMBL" id="DBA54917.1"/>
    </source>
</evidence>
<accession>A0AAT9J808</accession>